<dbReference type="InterPro" id="IPR041685">
    <property type="entry name" value="AAA_GajA/Old/RecF-like"/>
</dbReference>
<reference evidence="2 3" key="1">
    <citation type="journal article" date="2020" name="Microbiol. Resour. Announc.">
        <title>Complete genome sequences of four natural Pseudomonas isolates that catabolize a wide range of aromatic compounds relevant to lignin valorization.</title>
        <authorList>
            <person name="Hatmaker E.A."/>
            <person name="Presley G."/>
            <person name="Cannon O."/>
            <person name="Guss A.M."/>
            <person name="Elkins J.G."/>
        </authorList>
    </citation>
    <scope>NUCLEOTIDE SEQUENCE [LARGE SCALE GENOMIC DNA]</scope>
    <source>
        <strain evidence="2 3">B10D7D</strain>
    </source>
</reference>
<proteinExistence type="predicted"/>
<evidence type="ECO:0000313" key="3">
    <source>
        <dbReference type="Proteomes" id="UP000515254"/>
    </source>
</evidence>
<sequence>MRINRLVAEHVHGTFPIDITFNDDLTFITGLNGCGKTTALRLLMALLTPNLEEFSAIDFSRAEVSLQERDQEVSIYARRFEEGLILAISTIPIELRISSAELQLFSESKTTTDGSKSPVHEKIAGHDVIQAILKLSTPMFLGLDRRFYIQSSPWEDNYDARRRDFHARRFFAEDRGFRGAAAAGLLDVSYLASSRMQEILTLQESLDETFRKTLLTRVFEYKPSDMADFGRLPSRAELESYRERLSRIESAAEALKVPLPEIKAALSNFFEGMSKVVDVLENKSKQTRSRTKGARKETQSTDKDKDIDKIHVEWIINKPQADRILEHLQLLSTFGDNRDQLREPIDKFVKLINSFLEQTGKRLVVVPSGELAISLLGEGQSNTLRSITALSSGERQLLVMLAHLSLNRSLDKSGIFIVDEPELSLHLDWQEKFVDAIQEANPSVQLIMATHSPAIILDRTENCVSMSL</sequence>
<dbReference type="InterPro" id="IPR027417">
    <property type="entry name" value="P-loop_NTPase"/>
</dbReference>
<dbReference type="PANTHER" id="PTHR43581">
    <property type="entry name" value="ATP/GTP PHOSPHATASE"/>
    <property type="match status" value="1"/>
</dbReference>
<dbReference type="RefSeq" id="WP_179545659.1">
    <property type="nucleotide sequence ID" value="NZ_CP060009.1"/>
</dbReference>
<dbReference type="CDD" id="cd00267">
    <property type="entry name" value="ABC_ATPase"/>
    <property type="match status" value="2"/>
</dbReference>
<dbReference type="SMART" id="SM00382">
    <property type="entry name" value="AAA"/>
    <property type="match status" value="1"/>
</dbReference>
<evidence type="ECO:0000259" key="1">
    <source>
        <dbReference type="SMART" id="SM00382"/>
    </source>
</evidence>
<feature type="domain" description="AAA+ ATPase" evidence="1">
    <location>
        <begin position="22"/>
        <end position="467"/>
    </location>
</feature>
<dbReference type="Pfam" id="PF13175">
    <property type="entry name" value="AAA_15"/>
    <property type="match status" value="1"/>
</dbReference>
<dbReference type="InterPro" id="IPR003593">
    <property type="entry name" value="AAA+_ATPase"/>
</dbReference>
<dbReference type="Proteomes" id="UP000515254">
    <property type="component" value="Chromosome"/>
</dbReference>
<dbReference type="InterPro" id="IPR051396">
    <property type="entry name" value="Bact_Antivir_Def_Nuclease"/>
</dbReference>
<keyword evidence="3" id="KW-1185">Reference proteome</keyword>
<dbReference type="EMBL" id="CP060009">
    <property type="protein sequence ID" value="QNH00393.1"/>
    <property type="molecule type" value="Genomic_DNA"/>
</dbReference>
<dbReference type="PANTHER" id="PTHR43581:SF2">
    <property type="entry name" value="EXCINUCLEASE ATPASE SUBUNIT"/>
    <property type="match status" value="1"/>
</dbReference>
<evidence type="ECO:0000313" key="2">
    <source>
        <dbReference type="EMBL" id="QNH00393.1"/>
    </source>
</evidence>
<accession>A0ABX6SF21</accession>
<name>A0ABX6SF21_9PSED</name>
<dbReference type="Gene3D" id="3.40.50.300">
    <property type="entry name" value="P-loop containing nucleotide triphosphate hydrolases"/>
    <property type="match status" value="1"/>
</dbReference>
<protein>
    <submittedName>
        <fullName evidence="2">AAA family ATPase</fullName>
    </submittedName>
</protein>
<gene>
    <name evidence="2" type="ORF">HNQ25_19175</name>
</gene>
<dbReference type="SUPFAM" id="SSF52540">
    <property type="entry name" value="P-loop containing nucleoside triphosphate hydrolases"/>
    <property type="match status" value="1"/>
</dbReference>
<organism evidence="2 3">
    <name type="scientific">Pseudomonas sediminis</name>
    <dbReference type="NCBI Taxonomy" id="1691904"/>
    <lineage>
        <taxon>Bacteria</taxon>
        <taxon>Pseudomonadati</taxon>
        <taxon>Pseudomonadota</taxon>
        <taxon>Gammaproteobacteria</taxon>
        <taxon>Pseudomonadales</taxon>
        <taxon>Pseudomonadaceae</taxon>
        <taxon>Pseudomonas</taxon>
    </lineage>
</organism>